<feature type="region of interest" description="Disordered" evidence="7">
    <location>
        <begin position="395"/>
        <end position="423"/>
    </location>
</feature>
<feature type="domain" description="Bicarbonate transporter-like transmembrane" evidence="9">
    <location>
        <begin position="225"/>
        <end position="393"/>
    </location>
</feature>
<feature type="transmembrane region" description="Helical" evidence="8">
    <location>
        <begin position="650"/>
        <end position="671"/>
    </location>
</feature>
<keyword evidence="6 8" id="KW-0472">Membrane</keyword>
<reference evidence="10" key="1">
    <citation type="submission" date="2020-11" db="EMBL/GenBank/DDBJ databases">
        <authorList>
            <consortium name="DOE Joint Genome Institute"/>
            <person name="Ahrendt S."/>
            <person name="Riley R."/>
            <person name="Andreopoulos W."/>
            <person name="Labutti K."/>
            <person name="Pangilinan J."/>
            <person name="Ruiz-Duenas F.J."/>
            <person name="Barrasa J.M."/>
            <person name="Sanchez-Garcia M."/>
            <person name="Camarero S."/>
            <person name="Miyauchi S."/>
            <person name="Serrano A."/>
            <person name="Linde D."/>
            <person name="Babiker R."/>
            <person name="Drula E."/>
            <person name="Ayuso-Fernandez I."/>
            <person name="Pacheco R."/>
            <person name="Padilla G."/>
            <person name="Ferreira P."/>
            <person name="Barriuso J."/>
            <person name="Kellner H."/>
            <person name="Castanera R."/>
            <person name="Alfaro M."/>
            <person name="Ramirez L."/>
            <person name="Pisabarro A.G."/>
            <person name="Kuo A."/>
            <person name="Tritt A."/>
            <person name="Lipzen A."/>
            <person name="He G."/>
            <person name="Yan M."/>
            <person name="Ng V."/>
            <person name="Cullen D."/>
            <person name="Martin F."/>
            <person name="Rosso M.-N."/>
            <person name="Henrissat B."/>
            <person name="Hibbett D."/>
            <person name="Martinez A.T."/>
            <person name="Grigoriev I.V."/>
        </authorList>
    </citation>
    <scope>NUCLEOTIDE SEQUENCE</scope>
    <source>
        <strain evidence="10">MF-IS2</strain>
    </source>
</reference>
<feature type="compositionally biased region" description="Low complexity" evidence="7">
    <location>
        <begin position="1"/>
        <end position="12"/>
    </location>
</feature>
<feature type="transmembrane region" description="Helical" evidence="8">
    <location>
        <begin position="534"/>
        <end position="551"/>
    </location>
</feature>
<dbReference type="PANTHER" id="PTHR11453:SF82">
    <property type="entry name" value="BORON TRANSPORTER 1"/>
    <property type="match status" value="1"/>
</dbReference>
<feature type="transmembrane region" description="Helical" evidence="8">
    <location>
        <begin position="79"/>
        <end position="101"/>
    </location>
</feature>
<feature type="compositionally biased region" description="Basic and acidic residues" evidence="7">
    <location>
        <begin position="395"/>
        <end position="405"/>
    </location>
</feature>
<comment type="subcellular location">
    <subcellularLocation>
        <location evidence="1">Vacuole membrane</location>
        <topology evidence="1">Multi-pass membrane protein</topology>
    </subcellularLocation>
</comment>
<protein>
    <recommendedName>
        <fullName evidence="9">Bicarbonate transporter-like transmembrane domain-containing protein</fullName>
    </recommendedName>
</protein>
<feature type="transmembrane region" description="Helical" evidence="8">
    <location>
        <begin position="351"/>
        <end position="371"/>
    </location>
</feature>
<dbReference type="AlphaFoldDB" id="A0A9P6CAB7"/>
<keyword evidence="3" id="KW-0926">Vacuole</keyword>
<feature type="region of interest" description="Disordered" evidence="7">
    <location>
        <begin position="1"/>
        <end position="38"/>
    </location>
</feature>
<dbReference type="EMBL" id="MU151052">
    <property type="protein sequence ID" value="KAF9454840.1"/>
    <property type="molecule type" value="Genomic_DNA"/>
</dbReference>
<comment type="caution">
    <text evidence="10">The sequence shown here is derived from an EMBL/GenBank/DDBJ whole genome shotgun (WGS) entry which is preliminary data.</text>
</comment>
<dbReference type="PANTHER" id="PTHR11453">
    <property type="entry name" value="ANION EXCHANGE PROTEIN"/>
    <property type="match status" value="1"/>
</dbReference>
<feature type="compositionally biased region" description="Polar residues" evidence="7">
    <location>
        <begin position="23"/>
        <end position="38"/>
    </location>
</feature>
<evidence type="ECO:0000256" key="2">
    <source>
        <dbReference type="ARBA" id="ARBA00010993"/>
    </source>
</evidence>
<feature type="transmembrane region" description="Helical" evidence="8">
    <location>
        <begin position="557"/>
        <end position="574"/>
    </location>
</feature>
<feature type="domain" description="Bicarbonate transporter-like transmembrane" evidence="9">
    <location>
        <begin position="445"/>
        <end position="590"/>
    </location>
</feature>
<feature type="transmembrane region" description="Helical" evidence="8">
    <location>
        <begin position="313"/>
        <end position="330"/>
    </location>
</feature>
<evidence type="ECO:0000259" key="9">
    <source>
        <dbReference type="Pfam" id="PF00955"/>
    </source>
</evidence>
<evidence type="ECO:0000256" key="1">
    <source>
        <dbReference type="ARBA" id="ARBA00004128"/>
    </source>
</evidence>
<dbReference type="GO" id="GO:0005774">
    <property type="term" value="C:vacuolar membrane"/>
    <property type="evidence" value="ECO:0007669"/>
    <property type="project" value="UniProtKB-SubCell"/>
</dbReference>
<dbReference type="GO" id="GO:0005886">
    <property type="term" value="C:plasma membrane"/>
    <property type="evidence" value="ECO:0007669"/>
    <property type="project" value="TreeGrafter"/>
</dbReference>
<dbReference type="GO" id="GO:0006820">
    <property type="term" value="P:monoatomic anion transport"/>
    <property type="evidence" value="ECO:0007669"/>
    <property type="project" value="InterPro"/>
</dbReference>
<feature type="transmembrane region" description="Helical" evidence="8">
    <location>
        <begin position="113"/>
        <end position="143"/>
    </location>
</feature>
<keyword evidence="5 8" id="KW-1133">Transmembrane helix</keyword>
<organism evidence="10 11">
    <name type="scientific">Macrolepiota fuliginosa MF-IS2</name>
    <dbReference type="NCBI Taxonomy" id="1400762"/>
    <lineage>
        <taxon>Eukaryota</taxon>
        <taxon>Fungi</taxon>
        <taxon>Dikarya</taxon>
        <taxon>Basidiomycota</taxon>
        <taxon>Agaricomycotina</taxon>
        <taxon>Agaricomycetes</taxon>
        <taxon>Agaricomycetidae</taxon>
        <taxon>Agaricales</taxon>
        <taxon>Agaricineae</taxon>
        <taxon>Agaricaceae</taxon>
        <taxon>Macrolepiota</taxon>
    </lineage>
</organism>
<feature type="transmembrane region" description="Helical" evidence="8">
    <location>
        <begin position="483"/>
        <end position="501"/>
    </location>
</feature>
<dbReference type="GO" id="GO:0080139">
    <property type="term" value="F:borate efflux transmembrane transporter activity"/>
    <property type="evidence" value="ECO:0007669"/>
    <property type="project" value="TreeGrafter"/>
</dbReference>
<dbReference type="Pfam" id="PF00955">
    <property type="entry name" value="HCO3_cotransp"/>
    <property type="match status" value="3"/>
</dbReference>
<evidence type="ECO:0000256" key="6">
    <source>
        <dbReference type="ARBA" id="ARBA00023136"/>
    </source>
</evidence>
<feature type="transmembrane region" description="Helical" evidence="8">
    <location>
        <begin position="223"/>
        <end position="246"/>
    </location>
</feature>
<dbReference type="OrthoDB" id="1735926at2759"/>
<evidence type="ECO:0000256" key="3">
    <source>
        <dbReference type="ARBA" id="ARBA00022554"/>
    </source>
</evidence>
<gene>
    <name evidence="10" type="ORF">P691DRAFT_783924</name>
</gene>
<proteinExistence type="inferred from homology"/>
<dbReference type="FunFam" id="1.10.287.570:FF:000003">
    <property type="entry name" value="Anion exchange family protein"/>
    <property type="match status" value="1"/>
</dbReference>
<dbReference type="Proteomes" id="UP000807342">
    <property type="component" value="Unassembled WGS sequence"/>
</dbReference>
<feature type="domain" description="Bicarbonate transporter-like transmembrane" evidence="9">
    <location>
        <begin position="51"/>
        <end position="219"/>
    </location>
</feature>
<dbReference type="InterPro" id="IPR003020">
    <property type="entry name" value="HCO3_transpt_euk"/>
</dbReference>
<dbReference type="InterPro" id="IPR011531">
    <property type="entry name" value="HCO3_transpt-like_TM_dom"/>
</dbReference>
<sequence length="684" mass="76060">MSNNTPTTAPDTTTEKQDPSEHLNPSNVESNAASMTLRSGKTKRRTWYRRFGAGIIMDIRARGPWYISDWTDAWNYRVVPATALIFFANVLPGIAFSLDLIETTREYGVAEVLMSSFMAAFIFSVFGAQPLTIAGVTGPITVFNKTIFDIISREANPPDYHQFIGWVYLWAAIIHWVTAILNACNFLKYVTLFSCDTFGFYVSWVYLQYGIQVLTRQFSNPEPGYLVSIILALLMLVTSFLFQSLAQSSYFHRHARRFCADYGMPISLVAASAMAYWGRFNSANPVTLPVGPAFKAANGREWLVKFWQLEGKYVGIALPFGIILWILFFFDHNVSSLMAQGAEFPLRKPPGFHWDFFLLGVTTFIAGLIGVPAPNGLIPQAPIHTTSLVVMGRNPKNERDEEDQKSATPSRRPSGTLSRNPSQTLSLRNSIVNDLEPPPDPSLTAPDHHEVPVSVVEQRVSNLAQGSLCLVLLTGPFLHVLNLIPRGVLAGLFWYMGLDALRGNGITKKILYLIQDQRLTPLSEPLRRVRKSRILMFLTVELVGFGATFAITQTIAAIGFPVIIMLLIPLRIFLIPRLPFTSEELAILDGPTASPFTFYYSVLPTQFLPSYPPMCVILGRRKPNLYFLVSGQGSFQATDRSLPLRARITIMPYVPSFASLTLLLSMIGITVSHVPTQSEPAGGI</sequence>
<keyword evidence="4 8" id="KW-0812">Transmembrane</keyword>
<evidence type="ECO:0000256" key="7">
    <source>
        <dbReference type="SAM" id="MobiDB-lite"/>
    </source>
</evidence>
<name>A0A9P6CAB7_9AGAR</name>
<evidence type="ECO:0000256" key="4">
    <source>
        <dbReference type="ARBA" id="ARBA00022692"/>
    </source>
</evidence>
<keyword evidence="11" id="KW-1185">Reference proteome</keyword>
<evidence type="ECO:0000256" key="5">
    <source>
        <dbReference type="ARBA" id="ARBA00022989"/>
    </source>
</evidence>
<feature type="transmembrane region" description="Helical" evidence="8">
    <location>
        <begin position="189"/>
        <end position="211"/>
    </location>
</feature>
<feature type="transmembrane region" description="Helical" evidence="8">
    <location>
        <begin position="258"/>
        <end position="278"/>
    </location>
</feature>
<dbReference type="GO" id="GO:0050801">
    <property type="term" value="P:monoatomic ion homeostasis"/>
    <property type="evidence" value="ECO:0007669"/>
    <property type="project" value="TreeGrafter"/>
</dbReference>
<feature type="transmembrane region" description="Helical" evidence="8">
    <location>
        <begin position="163"/>
        <end position="182"/>
    </location>
</feature>
<accession>A0A9P6CAB7</accession>
<evidence type="ECO:0000256" key="8">
    <source>
        <dbReference type="SAM" id="Phobius"/>
    </source>
</evidence>
<dbReference type="Gene3D" id="1.10.287.570">
    <property type="entry name" value="Helical hairpin bin"/>
    <property type="match status" value="1"/>
</dbReference>
<evidence type="ECO:0000313" key="11">
    <source>
        <dbReference type="Proteomes" id="UP000807342"/>
    </source>
</evidence>
<feature type="compositionally biased region" description="Polar residues" evidence="7">
    <location>
        <begin position="406"/>
        <end position="423"/>
    </location>
</feature>
<evidence type="ECO:0000313" key="10">
    <source>
        <dbReference type="EMBL" id="KAF9454840.1"/>
    </source>
</evidence>
<dbReference type="GO" id="GO:0005452">
    <property type="term" value="F:solute:inorganic anion antiporter activity"/>
    <property type="evidence" value="ECO:0007669"/>
    <property type="project" value="InterPro"/>
</dbReference>
<comment type="similarity">
    <text evidence="2">Belongs to the anion exchanger (TC 2.A.31) family.</text>
</comment>
<dbReference type="GO" id="GO:0000324">
    <property type="term" value="C:fungal-type vacuole"/>
    <property type="evidence" value="ECO:0007669"/>
    <property type="project" value="TreeGrafter"/>
</dbReference>